<feature type="chain" id="PRO_5011472177" description="DUF4920 domain-containing protein" evidence="1">
    <location>
        <begin position="24"/>
        <end position="164"/>
    </location>
</feature>
<evidence type="ECO:0000313" key="2">
    <source>
        <dbReference type="EMBL" id="SDF70381.1"/>
    </source>
</evidence>
<dbReference type="STRING" id="1082479.SAMN05216241_10267"/>
<accession>A0A1G7N8W3</accession>
<feature type="signal peptide" evidence="1">
    <location>
        <begin position="1"/>
        <end position="23"/>
    </location>
</feature>
<name>A0A1G7N8W3_9PROT</name>
<dbReference type="Proteomes" id="UP000199415">
    <property type="component" value="Unassembled WGS sequence"/>
</dbReference>
<evidence type="ECO:0000256" key="1">
    <source>
        <dbReference type="SAM" id="SignalP"/>
    </source>
</evidence>
<organism evidence="2 3">
    <name type="scientific">Limimonas halophila</name>
    <dbReference type="NCBI Taxonomy" id="1082479"/>
    <lineage>
        <taxon>Bacteria</taxon>
        <taxon>Pseudomonadati</taxon>
        <taxon>Pseudomonadota</taxon>
        <taxon>Alphaproteobacteria</taxon>
        <taxon>Rhodospirillales</taxon>
        <taxon>Rhodovibrionaceae</taxon>
        <taxon>Limimonas</taxon>
    </lineage>
</organism>
<keyword evidence="1" id="KW-0732">Signal</keyword>
<protein>
    <recommendedName>
        <fullName evidence="4">DUF4920 domain-containing protein</fullName>
    </recommendedName>
</protein>
<proteinExistence type="predicted"/>
<reference evidence="2 3" key="1">
    <citation type="submission" date="2016-10" db="EMBL/GenBank/DDBJ databases">
        <authorList>
            <person name="de Groot N.N."/>
        </authorList>
    </citation>
    <scope>NUCLEOTIDE SEQUENCE [LARGE SCALE GENOMIC DNA]</scope>
    <source>
        <strain evidence="2 3">DSM 25584</strain>
    </source>
</reference>
<evidence type="ECO:0000313" key="3">
    <source>
        <dbReference type="Proteomes" id="UP000199415"/>
    </source>
</evidence>
<dbReference type="RefSeq" id="WP_090018716.1">
    <property type="nucleotide sequence ID" value="NZ_FNCE01000002.1"/>
</dbReference>
<sequence>MSVRWLVMGLAAAVVLTGARVHAAEPIEVDKTYTHIPTLGESKVAVGAVYQCRWGLIAGTRDWGCWYHAVPSDAASFDNSAFEIILSKDVKPDDRGDSTAEVVAIEMNLTQVPRRAALKMGKMFGFTPDQVREVIVHGTRIVNGHRMRLTRGGGALQIREMTYR</sequence>
<evidence type="ECO:0008006" key="4">
    <source>
        <dbReference type="Google" id="ProtNLM"/>
    </source>
</evidence>
<keyword evidence="3" id="KW-1185">Reference proteome</keyword>
<gene>
    <name evidence="2" type="ORF">SAMN05216241_10267</name>
</gene>
<dbReference type="AlphaFoldDB" id="A0A1G7N8W3"/>
<dbReference type="EMBL" id="FNCE01000002">
    <property type="protein sequence ID" value="SDF70381.1"/>
    <property type="molecule type" value="Genomic_DNA"/>
</dbReference>